<evidence type="ECO:0000313" key="1">
    <source>
        <dbReference type="EMBL" id="KAH9330971.1"/>
    </source>
</evidence>
<comment type="caution">
    <text evidence="1">The sequence shown here is derived from an EMBL/GenBank/DDBJ whole genome shotgun (WGS) entry which is preliminary data.</text>
</comment>
<protein>
    <submittedName>
        <fullName evidence="1">Uncharacterized protein</fullName>
    </submittedName>
</protein>
<proteinExistence type="predicted"/>
<dbReference type="AlphaFoldDB" id="A0AA38GY97"/>
<dbReference type="Proteomes" id="UP000824469">
    <property type="component" value="Unassembled WGS sequence"/>
</dbReference>
<feature type="non-terminal residue" evidence="1">
    <location>
        <position position="70"/>
    </location>
</feature>
<feature type="non-terminal residue" evidence="1">
    <location>
        <position position="1"/>
    </location>
</feature>
<organism evidence="1 2">
    <name type="scientific">Taxus chinensis</name>
    <name type="common">Chinese yew</name>
    <name type="synonym">Taxus wallichiana var. chinensis</name>
    <dbReference type="NCBI Taxonomy" id="29808"/>
    <lineage>
        <taxon>Eukaryota</taxon>
        <taxon>Viridiplantae</taxon>
        <taxon>Streptophyta</taxon>
        <taxon>Embryophyta</taxon>
        <taxon>Tracheophyta</taxon>
        <taxon>Spermatophyta</taxon>
        <taxon>Pinopsida</taxon>
        <taxon>Pinidae</taxon>
        <taxon>Conifers II</taxon>
        <taxon>Cupressales</taxon>
        <taxon>Taxaceae</taxon>
        <taxon>Taxus</taxon>
    </lineage>
</organism>
<keyword evidence="2" id="KW-1185">Reference proteome</keyword>
<gene>
    <name evidence="1" type="ORF">KI387_003079</name>
</gene>
<accession>A0AA38GY97</accession>
<name>A0AA38GY97_TAXCH</name>
<evidence type="ECO:0000313" key="2">
    <source>
        <dbReference type="Proteomes" id="UP000824469"/>
    </source>
</evidence>
<dbReference type="EMBL" id="JAHRHJ020000001">
    <property type="protein sequence ID" value="KAH9330971.1"/>
    <property type="molecule type" value="Genomic_DNA"/>
</dbReference>
<reference evidence="1 2" key="1">
    <citation type="journal article" date="2021" name="Nat. Plants">
        <title>The Taxus genome provides insights into paclitaxel biosynthesis.</title>
        <authorList>
            <person name="Xiong X."/>
            <person name="Gou J."/>
            <person name="Liao Q."/>
            <person name="Li Y."/>
            <person name="Zhou Q."/>
            <person name="Bi G."/>
            <person name="Li C."/>
            <person name="Du R."/>
            <person name="Wang X."/>
            <person name="Sun T."/>
            <person name="Guo L."/>
            <person name="Liang H."/>
            <person name="Lu P."/>
            <person name="Wu Y."/>
            <person name="Zhang Z."/>
            <person name="Ro D.K."/>
            <person name="Shang Y."/>
            <person name="Huang S."/>
            <person name="Yan J."/>
        </authorList>
    </citation>
    <scope>NUCLEOTIDE SEQUENCE [LARGE SCALE GENOMIC DNA]</scope>
    <source>
        <strain evidence="1">Ta-2019</strain>
    </source>
</reference>
<sequence>YLGQLPPVTDKPPYDSNRRAKLLCEAFGTIVTLDKVFRQAGEDEDQKSFRELLANLRDANPTLDDWMLLM</sequence>